<protein>
    <submittedName>
        <fullName evidence="1">B-box and SPRY domain containing, isoform CRA_c</fullName>
    </submittedName>
</protein>
<dbReference type="RGD" id="708400">
    <property type="gene designation" value="Bspry"/>
</dbReference>
<accession>A6J7V2</accession>
<reference evidence="1 2" key="1">
    <citation type="submission" date="2005-09" db="EMBL/GenBank/DDBJ databases">
        <authorList>
            <person name="Mural R.J."/>
            <person name="Li P.W."/>
            <person name="Adams M.D."/>
            <person name="Amanatides P.G."/>
            <person name="Baden-Tillson H."/>
            <person name="Barnstead M."/>
            <person name="Chin S.H."/>
            <person name="Dew I."/>
            <person name="Evans C.A."/>
            <person name="Ferriera S."/>
            <person name="Flanigan M."/>
            <person name="Fosler C."/>
            <person name="Glodek A."/>
            <person name="Gu Z."/>
            <person name="Holt R.A."/>
            <person name="Jennings D."/>
            <person name="Kraft C.L."/>
            <person name="Lu F."/>
            <person name="Nguyen T."/>
            <person name="Nusskern D.R."/>
            <person name="Pfannkoch C.M."/>
            <person name="Sitter C."/>
            <person name="Sutton G.G."/>
            <person name="Venter J.C."/>
            <person name="Wang Z."/>
            <person name="Woodage T."/>
            <person name="Zheng X.H."/>
            <person name="Zhong F."/>
        </authorList>
    </citation>
    <scope>NUCLEOTIDE SEQUENCE [LARGE SCALE GENOMIC DNA]</scope>
    <source>
        <strain>BN</strain>
        <strain evidence="2">Sprague-Dawley</strain>
    </source>
</reference>
<name>A6J7V2_RAT</name>
<dbReference type="AlphaFoldDB" id="A6J7V2"/>
<proteinExistence type="predicted"/>
<organism evidence="1 2">
    <name type="scientific">Rattus norvegicus</name>
    <name type="common">Rat</name>
    <dbReference type="NCBI Taxonomy" id="10116"/>
    <lineage>
        <taxon>Eukaryota</taxon>
        <taxon>Metazoa</taxon>
        <taxon>Chordata</taxon>
        <taxon>Craniata</taxon>
        <taxon>Vertebrata</taxon>
        <taxon>Euteleostomi</taxon>
        <taxon>Mammalia</taxon>
        <taxon>Eutheria</taxon>
        <taxon>Euarchontoglires</taxon>
        <taxon>Glires</taxon>
        <taxon>Rodentia</taxon>
        <taxon>Myomorpha</taxon>
        <taxon>Muroidea</taxon>
        <taxon>Muridae</taxon>
        <taxon>Murinae</taxon>
        <taxon>Rattus</taxon>
    </lineage>
</organism>
<dbReference type="EMBL" id="CH473978">
    <property type="protein sequence ID" value="EDM10557.1"/>
    <property type="molecule type" value="Genomic_DNA"/>
</dbReference>
<evidence type="ECO:0000313" key="3">
    <source>
        <dbReference type="RGD" id="708400"/>
    </source>
</evidence>
<gene>
    <name evidence="1 3" type="primary">Bspry</name>
    <name evidence="1" type="ORF">rCG_55232</name>
</gene>
<evidence type="ECO:0000313" key="1">
    <source>
        <dbReference type="EMBL" id="EDM10557.1"/>
    </source>
</evidence>
<sequence length="96" mass="11033">MIMANATREVIIQRLSLVRCLCESEEQRLLEQVHSEEERAHQCILTQRAHWDDKLRKLDSLRTSMVDMLTHLNDLQLIGRGSRGHFGAPGVGEIKL</sequence>
<dbReference type="Proteomes" id="UP000234681">
    <property type="component" value="Chromosome 5"/>
</dbReference>
<evidence type="ECO:0000313" key="2">
    <source>
        <dbReference type="Proteomes" id="UP000234681"/>
    </source>
</evidence>